<keyword evidence="2" id="KW-1185">Reference proteome</keyword>
<dbReference type="AlphaFoldDB" id="A0A9D3ZK73"/>
<sequence>MLEDQVLETYINNLSKGAPKVIHGHSRDANFLYTVRMLGGTKLDPPLINALIER</sequence>
<accession>A0A9D3ZK73</accession>
<gene>
    <name evidence="1" type="ORF">J1N35_036700</name>
</gene>
<dbReference type="EMBL" id="JAIQCV010000011">
    <property type="protein sequence ID" value="KAH1045916.1"/>
    <property type="molecule type" value="Genomic_DNA"/>
</dbReference>
<dbReference type="Proteomes" id="UP000828251">
    <property type="component" value="Unassembled WGS sequence"/>
</dbReference>
<evidence type="ECO:0000313" key="1">
    <source>
        <dbReference type="EMBL" id="KAH1045916.1"/>
    </source>
</evidence>
<comment type="caution">
    <text evidence="1">The sequence shown here is derived from an EMBL/GenBank/DDBJ whole genome shotgun (WGS) entry which is preliminary data.</text>
</comment>
<evidence type="ECO:0000313" key="2">
    <source>
        <dbReference type="Proteomes" id="UP000828251"/>
    </source>
</evidence>
<proteinExistence type="predicted"/>
<name>A0A9D3ZK73_9ROSI</name>
<protein>
    <submittedName>
        <fullName evidence="1">Uncharacterized protein</fullName>
    </submittedName>
</protein>
<reference evidence="1 2" key="1">
    <citation type="journal article" date="2021" name="Plant Biotechnol. J.">
        <title>Multi-omics assisted identification of the key and species-specific regulatory components of drought-tolerant mechanisms in Gossypium stocksii.</title>
        <authorList>
            <person name="Yu D."/>
            <person name="Ke L."/>
            <person name="Zhang D."/>
            <person name="Wu Y."/>
            <person name="Sun Y."/>
            <person name="Mei J."/>
            <person name="Sun J."/>
            <person name="Sun Y."/>
        </authorList>
    </citation>
    <scope>NUCLEOTIDE SEQUENCE [LARGE SCALE GENOMIC DNA]</scope>
    <source>
        <strain evidence="2">cv. E1</strain>
        <tissue evidence="1">Leaf</tissue>
    </source>
</reference>
<organism evidence="1 2">
    <name type="scientific">Gossypium stocksii</name>
    <dbReference type="NCBI Taxonomy" id="47602"/>
    <lineage>
        <taxon>Eukaryota</taxon>
        <taxon>Viridiplantae</taxon>
        <taxon>Streptophyta</taxon>
        <taxon>Embryophyta</taxon>
        <taxon>Tracheophyta</taxon>
        <taxon>Spermatophyta</taxon>
        <taxon>Magnoliopsida</taxon>
        <taxon>eudicotyledons</taxon>
        <taxon>Gunneridae</taxon>
        <taxon>Pentapetalae</taxon>
        <taxon>rosids</taxon>
        <taxon>malvids</taxon>
        <taxon>Malvales</taxon>
        <taxon>Malvaceae</taxon>
        <taxon>Malvoideae</taxon>
        <taxon>Gossypium</taxon>
    </lineage>
</organism>